<dbReference type="GO" id="GO:0008936">
    <property type="term" value="F:nicotinamidase activity"/>
    <property type="evidence" value="ECO:0007669"/>
    <property type="project" value="UniProtKB-EC"/>
</dbReference>
<evidence type="ECO:0000256" key="3">
    <source>
        <dbReference type="ARBA" id="ARBA00022723"/>
    </source>
</evidence>
<dbReference type="NCBIfam" id="NF008623">
    <property type="entry name" value="PRK11609.1"/>
    <property type="match status" value="1"/>
</dbReference>
<comment type="similarity">
    <text evidence="1">Belongs to the isochorismatase family.</text>
</comment>
<keyword evidence="4 9" id="KW-0378">Hydrolase</keyword>
<dbReference type="SUPFAM" id="SSF52499">
    <property type="entry name" value="Isochorismatase-like hydrolases"/>
    <property type="match status" value="1"/>
</dbReference>
<evidence type="ECO:0000256" key="6">
    <source>
        <dbReference type="ARBA" id="ARBA00039017"/>
    </source>
</evidence>
<accession>A0ABU0BRN0</accession>
<feature type="domain" description="Isochorismatase-like" evidence="8">
    <location>
        <begin position="3"/>
        <end position="203"/>
    </location>
</feature>
<dbReference type="CDD" id="cd01011">
    <property type="entry name" value="nicotinamidase"/>
    <property type="match status" value="1"/>
</dbReference>
<comment type="caution">
    <text evidence="9">The sequence shown here is derived from an EMBL/GenBank/DDBJ whole genome shotgun (WGS) entry which is preliminary data.</text>
</comment>
<keyword evidence="10" id="KW-1185">Reference proteome</keyword>
<dbReference type="Gene3D" id="3.40.50.850">
    <property type="entry name" value="Isochorismatase-like"/>
    <property type="match status" value="1"/>
</dbReference>
<dbReference type="PANTHER" id="PTHR11080:SF2">
    <property type="entry name" value="LD05707P"/>
    <property type="match status" value="1"/>
</dbReference>
<sequence length="224" mass="23982">MKCLLLVDIQNGFCSGGNLAVPGGEEVVEIANQLTAEGGYDLIVASQDWHPADHGSFASQHPGSAPFEVGTLGGKPQMMWPDHCMQGTVDAEFHPDLDTSGFDHIQRKGMNVAVDSYSAFRDNDHMALTGLSDFLAKQKIDRLDIAGLATDYCVKFSALDAREMLPDVKVRFIEDASRGITPDGVKQAIDEMVRAGVVVVNSADVLAEADGEVRTVTSAGRSSK</sequence>
<keyword evidence="2" id="KW-0662">Pyridine nucleotide biosynthesis</keyword>
<reference evidence="9 10" key="1">
    <citation type="submission" date="2023-07" db="EMBL/GenBank/DDBJ databases">
        <title>Genomic Encyclopedia of Type Strains, Phase IV (KMG-IV): sequencing the most valuable type-strain genomes for metagenomic binning, comparative biology and taxonomic classification.</title>
        <authorList>
            <person name="Goeker M."/>
        </authorList>
    </citation>
    <scope>NUCLEOTIDE SEQUENCE [LARGE SCALE GENOMIC DNA]</scope>
    <source>
        <strain evidence="9 10">DSM 1112</strain>
    </source>
</reference>
<evidence type="ECO:0000256" key="1">
    <source>
        <dbReference type="ARBA" id="ARBA00006336"/>
    </source>
</evidence>
<dbReference type="Proteomes" id="UP001230207">
    <property type="component" value="Unassembled WGS sequence"/>
</dbReference>
<dbReference type="EC" id="3.5.1.19" evidence="6"/>
<dbReference type="EMBL" id="JAUSVF010000001">
    <property type="protein sequence ID" value="MDQ0320911.1"/>
    <property type="molecule type" value="Genomic_DNA"/>
</dbReference>
<gene>
    <name evidence="9" type="ORF">QO002_003049</name>
</gene>
<protein>
    <recommendedName>
        <fullName evidence="6">nicotinamidase</fullName>
        <ecNumber evidence="6">3.5.1.19</ecNumber>
    </recommendedName>
    <alternativeName>
        <fullName evidence="7">Nicotinamide deamidase</fullName>
    </alternativeName>
</protein>
<proteinExistence type="inferred from homology"/>
<dbReference type="RefSeq" id="WP_307231068.1">
    <property type="nucleotide sequence ID" value="NZ_JAUSVF010000001.1"/>
</dbReference>
<evidence type="ECO:0000256" key="7">
    <source>
        <dbReference type="ARBA" id="ARBA00043224"/>
    </source>
</evidence>
<comment type="pathway">
    <text evidence="5">Cofactor biosynthesis; nicotinate biosynthesis; nicotinate from nicotinamide: step 1/1.</text>
</comment>
<evidence type="ECO:0000256" key="5">
    <source>
        <dbReference type="ARBA" id="ARBA00037900"/>
    </source>
</evidence>
<evidence type="ECO:0000259" key="8">
    <source>
        <dbReference type="Pfam" id="PF00857"/>
    </source>
</evidence>
<dbReference type="InterPro" id="IPR052347">
    <property type="entry name" value="Isochorismatase_Nicotinamidase"/>
</dbReference>
<dbReference type="InterPro" id="IPR036380">
    <property type="entry name" value="Isochorismatase-like_sf"/>
</dbReference>
<evidence type="ECO:0000313" key="10">
    <source>
        <dbReference type="Proteomes" id="UP001230207"/>
    </source>
</evidence>
<keyword evidence="3" id="KW-0479">Metal-binding</keyword>
<evidence type="ECO:0000313" key="9">
    <source>
        <dbReference type="EMBL" id="MDQ0320911.1"/>
    </source>
</evidence>
<organism evidence="9 10">
    <name type="scientific">Pararhizobium capsulatum DSM 1112</name>
    <dbReference type="NCBI Taxonomy" id="1121113"/>
    <lineage>
        <taxon>Bacteria</taxon>
        <taxon>Pseudomonadati</taxon>
        <taxon>Pseudomonadota</taxon>
        <taxon>Alphaproteobacteria</taxon>
        <taxon>Hyphomicrobiales</taxon>
        <taxon>Rhizobiaceae</taxon>
        <taxon>Rhizobium/Agrobacterium group</taxon>
        <taxon>Pararhizobium</taxon>
    </lineage>
</organism>
<evidence type="ECO:0000256" key="4">
    <source>
        <dbReference type="ARBA" id="ARBA00022801"/>
    </source>
</evidence>
<evidence type="ECO:0000256" key="2">
    <source>
        <dbReference type="ARBA" id="ARBA00022642"/>
    </source>
</evidence>
<dbReference type="PANTHER" id="PTHR11080">
    <property type="entry name" value="PYRAZINAMIDASE/NICOTINAMIDASE"/>
    <property type="match status" value="1"/>
</dbReference>
<dbReference type="InterPro" id="IPR000868">
    <property type="entry name" value="Isochorismatase-like_dom"/>
</dbReference>
<dbReference type="Pfam" id="PF00857">
    <property type="entry name" value="Isochorismatase"/>
    <property type="match status" value="1"/>
</dbReference>
<name>A0ABU0BRN0_9HYPH</name>